<dbReference type="EMBL" id="LMZQ01000006">
    <property type="protein sequence ID" value="KRT16041.1"/>
    <property type="molecule type" value="Genomic_DNA"/>
</dbReference>
<name>A0A0T5VQW4_9SPHI</name>
<evidence type="ECO:0000313" key="2">
    <source>
        <dbReference type="Proteomes" id="UP000051950"/>
    </source>
</evidence>
<protein>
    <recommendedName>
        <fullName evidence="3">DUF2281 domain-containing protein</fullName>
    </recommendedName>
</protein>
<evidence type="ECO:0008006" key="3">
    <source>
        <dbReference type="Google" id="ProtNLM"/>
    </source>
</evidence>
<sequence>MTDLQLFSEISALPSNMKKEVSDFVAKLKEKAKNRNVIPDNKVEEPAIKYGTKFSDLLLNGPVFSETQIQKIDEARKSINEWRTK</sequence>
<comment type="caution">
    <text evidence="1">The sequence shown here is derived from an EMBL/GenBank/DDBJ whole genome shotgun (WGS) entry which is preliminary data.</text>
</comment>
<evidence type="ECO:0000313" key="1">
    <source>
        <dbReference type="EMBL" id="KRT16041.1"/>
    </source>
</evidence>
<proteinExistence type="predicted"/>
<dbReference type="RefSeq" id="WP_057932384.1">
    <property type="nucleotide sequence ID" value="NZ_LMZQ01000006.1"/>
</dbReference>
<keyword evidence="2" id="KW-1185">Reference proteome</keyword>
<accession>A0A0T5VQW4</accession>
<dbReference type="AlphaFoldDB" id="A0A0T5VQW4"/>
<dbReference type="STRING" id="687842.ASU31_11095"/>
<dbReference type="Proteomes" id="UP000051950">
    <property type="component" value="Unassembled WGS sequence"/>
</dbReference>
<gene>
    <name evidence="1" type="ORF">ASU31_11095</name>
</gene>
<organism evidence="1 2">
    <name type="scientific">Pedobacter ginsenosidimutans</name>
    <dbReference type="NCBI Taxonomy" id="687842"/>
    <lineage>
        <taxon>Bacteria</taxon>
        <taxon>Pseudomonadati</taxon>
        <taxon>Bacteroidota</taxon>
        <taxon>Sphingobacteriia</taxon>
        <taxon>Sphingobacteriales</taxon>
        <taxon>Sphingobacteriaceae</taxon>
        <taxon>Pedobacter</taxon>
    </lineage>
</organism>
<reference evidence="1 2" key="1">
    <citation type="submission" date="2015-11" db="EMBL/GenBank/DDBJ databases">
        <title>Sequence of Pedobacter ginsenosidimutans.</title>
        <authorList>
            <person name="Carson E."/>
            <person name="Keyser V."/>
            <person name="Newman J."/>
            <person name="Miller J."/>
        </authorList>
    </citation>
    <scope>NUCLEOTIDE SEQUENCE [LARGE SCALE GENOMIC DNA]</scope>
    <source>
        <strain evidence="1 2">KACC 14530</strain>
    </source>
</reference>